<dbReference type="EMBL" id="BOSM01000001">
    <property type="protein sequence ID" value="GIP56643.1"/>
    <property type="molecule type" value="Genomic_DNA"/>
</dbReference>
<accession>A0ABQ4MKY0</accession>
<evidence type="ECO:0000313" key="2">
    <source>
        <dbReference type="EMBL" id="GIP56643.1"/>
    </source>
</evidence>
<feature type="transmembrane region" description="Helical" evidence="1">
    <location>
        <begin position="6"/>
        <end position="23"/>
    </location>
</feature>
<sequence length="44" mass="5318">MDYLVVIILLFIFFGILSIDARLRRIEEKDKLLIEKLDQLLNRK</sequence>
<organism evidence="2 3">
    <name type="scientific">Paenibacillus woosongensis</name>
    <dbReference type="NCBI Taxonomy" id="307580"/>
    <lineage>
        <taxon>Bacteria</taxon>
        <taxon>Bacillati</taxon>
        <taxon>Bacillota</taxon>
        <taxon>Bacilli</taxon>
        <taxon>Bacillales</taxon>
        <taxon>Paenibacillaceae</taxon>
        <taxon>Paenibacillus</taxon>
    </lineage>
</organism>
<keyword evidence="1" id="KW-0812">Transmembrane</keyword>
<reference evidence="2 3" key="1">
    <citation type="submission" date="2021-03" db="EMBL/GenBank/DDBJ databases">
        <title>Antimicrobial resistance genes in bacteria isolated from Japanese honey, and their potential for conferring macrolide and lincosamide resistance in the American foulbrood pathogen Paenibacillus larvae.</title>
        <authorList>
            <person name="Okamoto M."/>
            <person name="Kumagai M."/>
            <person name="Kanamori H."/>
            <person name="Takamatsu D."/>
        </authorList>
    </citation>
    <scope>NUCLEOTIDE SEQUENCE [LARGE SCALE GENOMIC DNA]</scope>
    <source>
        <strain evidence="2 3">J15TS10</strain>
    </source>
</reference>
<evidence type="ECO:0000256" key="1">
    <source>
        <dbReference type="SAM" id="Phobius"/>
    </source>
</evidence>
<proteinExistence type="predicted"/>
<gene>
    <name evidence="2" type="ORF">J15TS10_04570</name>
</gene>
<evidence type="ECO:0000313" key="3">
    <source>
        <dbReference type="Proteomes" id="UP000681290"/>
    </source>
</evidence>
<keyword evidence="1" id="KW-0472">Membrane</keyword>
<comment type="caution">
    <text evidence="2">The sequence shown here is derived from an EMBL/GenBank/DDBJ whole genome shotgun (WGS) entry which is preliminary data.</text>
</comment>
<dbReference type="Proteomes" id="UP000681290">
    <property type="component" value="Unassembled WGS sequence"/>
</dbReference>
<name>A0ABQ4MKY0_9BACL</name>
<protein>
    <submittedName>
        <fullName evidence="2">Uncharacterized protein</fullName>
    </submittedName>
</protein>
<keyword evidence="3" id="KW-1185">Reference proteome</keyword>
<keyword evidence="1" id="KW-1133">Transmembrane helix</keyword>